<evidence type="ECO:0000256" key="1">
    <source>
        <dbReference type="ARBA" id="ARBA00023015"/>
    </source>
</evidence>
<evidence type="ECO:0000256" key="4">
    <source>
        <dbReference type="ARBA" id="ARBA00023172"/>
    </source>
</evidence>
<accession>A0ABQ3JBR3</accession>
<dbReference type="InterPro" id="IPR011010">
    <property type="entry name" value="DNA_brk_join_enz"/>
</dbReference>
<dbReference type="PROSITE" id="PS50949">
    <property type="entry name" value="HTH_GNTR"/>
    <property type="match status" value="1"/>
</dbReference>
<evidence type="ECO:0000259" key="5">
    <source>
        <dbReference type="PROSITE" id="PS50949"/>
    </source>
</evidence>
<dbReference type="InterPro" id="IPR050679">
    <property type="entry name" value="Bact_HTH_transcr_reg"/>
</dbReference>
<dbReference type="InterPro" id="IPR036390">
    <property type="entry name" value="WH_DNA-bd_sf"/>
</dbReference>
<feature type="domain" description="HTH gntR-type" evidence="5">
    <location>
        <begin position="94"/>
        <end position="163"/>
    </location>
</feature>
<dbReference type="SMART" id="SM00345">
    <property type="entry name" value="HTH_GNTR"/>
    <property type="match status" value="1"/>
</dbReference>
<dbReference type="CDD" id="cd07377">
    <property type="entry name" value="WHTH_GntR"/>
    <property type="match status" value="1"/>
</dbReference>
<dbReference type="SUPFAM" id="SSF56349">
    <property type="entry name" value="DNA breaking-rejoining enzymes"/>
    <property type="match status" value="1"/>
</dbReference>
<name>A0ABQ3JBR3_9PSEU</name>
<dbReference type="Gene3D" id="1.10.443.10">
    <property type="entry name" value="Intergrase catalytic core"/>
    <property type="match status" value="1"/>
</dbReference>
<gene>
    <name evidence="7" type="ORF">GCM10017786_57090</name>
</gene>
<sequence length="176" mass="18470">MSRSLGLDTHLHQLRHYSATELIAAGVDVRTVAGRLGHSGGGTTTLKTTLKVYSAWVAEADQKAAGKLTGRMPQAPITIDVQSNARSTLEPDVANPYQKIAADLRGAIAAGILRVGDQLPPVAELAARYHVGVATAHRAIMELKADGLVTASRGKRATVIAPTGDTETADVIALRF</sequence>
<dbReference type="PROSITE" id="PS51898">
    <property type="entry name" value="TYR_RECOMBINASE"/>
    <property type="match status" value="1"/>
</dbReference>
<dbReference type="SUPFAM" id="SSF46785">
    <property type="entry name" value="Winged helix' DNA-binding domain"/>
    <property type="match status" value="1"/>
</dbReference>
<dbReference type="PANTHER" id="PTHR44846:SF17">
    <property type="entry name" value="GNTR-FAMILY TRANSCRIPTIONAL REGULATOR"/>
    <property type="match status" value="1"/>
</dbReference>
<keyword evidence="3" id="KW-0804">Transcription</keyword>
<evidence type="ECO:0000313" key="7">
    <source>
        <dbReference type="EMBL" id="GHF15834.1"/>
    </source>
</evidence>
<feature type="domain" description="Tyr recombinase" evidence="6">
    <location>
        <begin position="1"/>
        <end position="67"/>
    </location>
</feature>
<dbReference type="Pfam" id="PF00392">
    <property type="entry name" value="GntR"/>
    <property type="match status" value="1"/>
</dbReference>
<keyword evidence="1" id="KW-0805">Transcription regulation</keyword>
<dbReference type="InterPro" id="IPR002104">
    <property type="entry name" value="Integrase_catalytic"/>
</dbReference>
<dbReference type="PANTHER" id="PTHR44846">
    <property type="entry name" value="MANNOSYL-D-GLYCERATE TRANSPORT/METABOLISM SYSTEM REPRESSOR MNGR-RELATED"/>
    <property type="match status" value="1"/>
</dbReference>
<evidence type="ECO:0000259" key="6">
    <source>
        <dbReference type="PROSITE" id="PS51898"/>
    </source>
</evidence>
<keyword evidence="2" id="KW-0238">DNA-binding</keyword>
<evidence type="ECO:0000256" key="2">
    <source>
        <dbReference type="ARBA" id="ARBA00023125"/>
    </source>
</evidence>
<dbReference type="Pfam" id="PF00589">
    <property type="entry name" value="Phage_integrase"/>
    <property type="match status" value="1"/>
</dbReference>
<dbReference type="InterPro" id="IPR013762">
    <property type="entry name" value="Integrase-like_cat_sf"/>
</dbReference>
<dbReference type="InterPro" id="IPR000524">
    <property type="entry name" value="Tscrpt_reg_HTH_GntR"/>
</dbReference>
<reference evidence="8" key="1">
    <citation type="journal article" date="2019" name="Int. J. Syst. Evol. Microbiol.">
        <title>The Global Catalogue of Microorganisms (GCM) 10K type strain sequencing project: providing services to taxonomists for standard genome sequencing and annotation.</title>
        <authorList>
            <consortium name="The Broad Institute Genomics Platform"/>
            <consortium name="The Broad Institute Genome Sequencing Center for Infectious Disease"/>
            <person name="Wu L."/>
            <person name="Ma J."/>
        </authorList>
    </citation>
    <scope>NUCLEOTIDE SEQUENCE [LARGE SCALE GENOMIC DNA]</scope>
    <source>
        <strain evidence="8">CGMCC 4.7677</strain>
    </source>
</reference>
<dbReference type="InterPro" id="IPR036388">
    <property type="entry name" value="WH-like_DNA-bd_sf"/>
</dbReference>
<keyword evidence="4" id="KW-0233">DNA recombination</keyword>
<comment type="caution">
    <text evidence="7">The sequence shown here is derived from an EMBL/GenBank/DDBJ whole genome shotgun (WGS) entry which is preliminary data.</text>
</comment>
<evidence type="ECO:0000313" key="8">
    <source>
        <dbReference type="Proteomes" id="UP000605897"/>
    </source>
</evidence>
<protein>
    <submittedName>
        <fullName evidence="7">Uncharacterized protein</fullName>
    </submittedName>
</protein>
<organism evidence="7 8">
    <name type="scientific">Amycolatopsis deserti</name>
    <dbReference type="NCBI Taxonomy" id="185696"/>
    <lineage>
        <taxon>Bacteria</taxon>
        <taxon>Bacillati</taxon>
        <taxon>Actinomycetota</taxon>
        <taxon>Actinomycetes</taxon>
        <taxon>Pseudonocardiales</taxon>
        <taxon>Pseudonocardiaceae</taxon>
        <taxon>Amycolatopsis</taxon>
    </lineage>
</organism>
<dbReference type="Proteomes" id="UP000605897">
    <property type="component" value="Unassembled WGS sequence"/>
</dbReference>
<keyword evidence="8" id="KW-1185">Reference proteome</keyword>
<proteinExistence type="predicted"/>
<dbReference type="Gene3D" id="1.10.10.10">
    <property type="entry name" value="Winged helix-like DNA-binding domain superfamily/Winged helix DNA-binding domain"/>
    <property type="match status" value="1"/>
</dbReference>
<evidence type="ECO:0000256" key="3">
    <source>
        <dbReference type="ARBA" id="ARBA00023163"/>
    </source>
</evidence>
<dbReference type="EMBL" id="BNAU01000007">
    <property type="protein sequence ID" value="GHF15834.1"/>
    <property type="molecule type" value="Genomic_DNA"/>
</dbReference>